<protein>
    <submittedName>
        <fullName evidence="1">Uncharacterized protein</fullName>
    </submittedName>
</protein>
<dbReference type="EMBL" id="HBUF01588840">
    <property type="protein sequence ID" value="CAG6772657.1"/>
    <property type="molecule type" value="Transcribed_RNA"/>
</dbReference>
<name>A0A8D9AXA1_9HEMI</name>
<dbReference type="EMBL" id="HBUF01588841">
    <property type="protein sequence ID" value="CAG6772660.1"/>
    <property type="molecule type" value="Transcribed_RNA"/>
</dbReference>
<accession>A0A8D9AXA1</accession>
<organism evidence="1">
    <name type="scientific">Cacopsylla melanoneura</name>
    <dbReference type="NCBI Taxonomy" id="428564"/>
    <lineage>
        <taxon>Eukaryota</taxon>
        <taxon>Metazoa</taxon>
        <taxon>Ecdysozoa</taxon>
        <taxon>Arthropoda</taxon>
        <taxon>Hexapoda</taxon>
        <taxon>Insecta</taxon>
        <taxon>Pterygota</taxon>
        <taxon>Neoptera</taxon>
        <taxon>Paraneoptera</taxon>
        <taxon>Hemiptera</taxon>
        <taxon>Sternorrhyncha</taxon>
        <taxon>Psylloidea</taxon>
        <taxon>Psyllidae</taxon>
        <taxon>Psyllinae</taxon>
        <taxon>Cacopsylla</taxon>
    </lineage>
</organism>
<sequence>MKTTFTLCLYLTLRSTTTMYMICWKMMLTMDLATMQEPRSTVDSSEKMVTRICMFMGPTRLRLCHRKKRSSYSTKARPRNVWARQGAIRSQVGVTLYSSYDWFRLRWT</sequence>
<dbReference type="AlphaFoldDB" id="A0A8D9AXA1"/>
<reference evidence="1" key="1">
    <citation type="submission" date="2021-05" db="EMBL/GenBank/DDBJ databases">
        <authorList>
            <person name="Alioto T."/>
            <person name="Alioto T."/>
            <person name="Gomez Garrido J."/>
        </authorList>
    </citation>
    <scope>NUCLEOTIDE SEQUENCE</scope>
</reference>
<proteinExistence type="predicted"/>
<evidence type="ECO:0000313" key="1">
    <source>
        <dbReference type="EMBL" id="CAG6772660.1"/>
    </source>
</evidence>